<keyword evidence="2" id="KW-0808">Transferase</keyword>
<dbReference type="eggNOG" id="COG2376">
    <property type="taxonomic scope" value="Bacteria"/>
</dbReference>
<name>D1CI03_THET1</name>
<protein>
    <submittedName>
        <fullName evidence="2">Glycerone kinase</fullName>
        <ecNumber evidence="2">2.7.1.29</ecNumber>
    </submittedName>
</protein>
<dbReference type="SUPFAM" id="SSF82549">
    <property type="entry name" value="DAK1/DegV-like"/>
    <property type="match status" value="1"/>
</dbReference>
<dbReference type="PANTHER" id="PTHR28629:SF4">
    <property type="entry name" value="TRIOKINASE_FMN CYCLASE"/>
    <property type="match status" value="1"/>
</dbReference>
<accession>D1CI03</accession>
<proteinExistence type="predicted"/>
<reference evidence="3" key="1">
    <citation type="journal article" date="2010" name="Stand. Genomic Sci.">
        <title>Complete genome sequence of 'Thermobaculum terrenum' type strain (YNP1).</title>
        <authorList>
            <person name="Kiss H."/>
            <person name="Cleland D."/>
            <person name="Lapidus A."/>
            <person name="Lucas S."/>
            <person name="Glavina Del Rio T."/>
            <person name="Nolan M."/>
            <person name="Tice H."/>
            <person name="Han C."/>
            <person name="Goodwin L."/>
            <person name="Pitluck S."/>
            <person name="Liolios K."/>
            <person name="Ivanova N."/>
            <person name="Mavromatis K."/>
            <person name="Ovchinnikova G."/>
            <person name="Pati A."/>
            <person name="Chen A."/>
            <person name="Palaniappan K."/>
            <person name="Land M."/>
            <person name="Hauser L."/>
            <person name="Chang Y."/>
            <person name="Jeffries C."/>
            <person name="Lu M."/>
            <person name="Brettin T."/>
            <person name="Detter J."/>
            <person name="Goker M."/>
            <person name="Tindall B."/>
            <person name="Beck B."/>
            <person name="McDermott T."/>
            <person name="Woyke T."/>
            <person name="Bristow J."/>
            <person name="Eisen J."/>
            <person name="Markowitz V."/>
            <person name="Hugenholtz P."/>
            <person name="Kyrpides N."/>
            <person name="Klenk H."/>
            <person name="Cheng J."/>
        </authorList>
    </citation>
    <scope>NUCLEOTIDE SEQUENCE [LARGE SCALE GENOMIC DNA]</scope>
    <source>
        <strain evidence="3">ATCC BAA-798 / YNP1</strain>
    </source>
</reference>
<dbReference type="PANTHER" id="PTHR28629">
    <property type="entry name" value="TRIOKINASE/FMN CYCLASE"/>
    <property type="match status" value="1"/>
</dbReference>
<dbReference type="GO" id="GO:0004371">
    <property type="term" value="F:glycerone kinase activity"/>
    <property type="evidence" value="ECO:0007669"/>
    <property type="project" value="UniProtKB-EC"/>
</dbReference>
<dbReference type="Gene3D" id="3.30.1180.20">
    <property type="entry name" value="Dihydroxyacetone kinase, domain 2"/>
    <property type="match status" value="1"/>
</dbReference>
<dbReference type="Pfam" id="PF02733">
    <property type="entry name" value="Dak1"/>
    <property type="match status" value="1"/>
</dbReference>
<keyword evidence="3" id="KW-1185">Reference proteome</keyword>
<dbReference type="InterPro" id="IPR004006">
    <property type="entry name" value="DhaK_dom"/>
</dbReference>
<evidence type="ECO:0000313" key="3">
    <source>
        <dbReference type="Proteomes" id="UP000000323"/>
    </source>
</evidence>
<evidence type="ECO:0000259" key="1">
    <source>
        <dbReference type="PROSITE" id="PS51481"/>
    </source>
</evidence>
<feature type="domain" description="DhaK" evidence="1">
    <location>
        <begin position="7"/>
        <end position="329"/>
    </location>
</feature>
<organism evidence="2 3">
    <name type="scientific">Thermobaculum terrenum (strain ATCC BAA-798 / CCMEE 7001 / YNP1)</name>
    <dbReference type="NCBI Taxonomy" id="525904"/>
    <lineage>
        <taxon>Bacteria</taxon>
        <taxon>Bacillati</taxon>
        <taxon>Chloroflexota</taxon>
        <taxon>Chloroflexia</taxon>
        <taxon>Candidatus Thermobaculales</taxon>
        <taxon>Candidatus Thermobaculaceae</taxon>
        <taxon>Thermobaculum</taxon>
    </lineage>
</organism>
<dbReference type="STRING" id="525904.Tter_2484"/>
<dbReference type="InterPro" id="IPR050861">
    <property type="entry name" value="Dihydroxyacetone_Kinase"/>
</dbReference>
<keyword evidence="2" id="KW-0418">Kinase</keyword>
<dbReference type="NCBIfam" id="NF011049">
    <property type="entry name" value="PRK14479.1"/>
    <property type="match status" value="1"/>
</dbReference>
<gene>
    <name evidence="2" type="ordered locus">Tter_2484</name>
</gene>
<dbReference type="EMBL" id="CP001826">
    <property type="protein sequence ID" value="ACZ43374.1"/>
    <property type="molecule type" value="Genomic_DNA"/>
</dbReference>
<sequence length="335" mass="36251">MTHIYNDPRGFKEDMIEGFVRAHRDRVRRVPNASAVMSSRAPVKGKVALIIGGGSGHYPAFCGLVGEGLADAAVIGDIFTSPSAEQVYRCTKAVEGGAGVVYSFGNYSGDVMHFGLAEMRCESEGIDVRTVLVTDDVASAPPEQREDRRGIAGDLYVFKVAGASAHRGDPLDEVERLARKANDHTRTVGVAFGGCTLPGKSEPLFRVDPGRMEFGLGIHGEPGVSTSELLPAPELARLLVGKLLEEAPPDADGTVALMLNGLGSTKYEELFVLYRYVSELVERAGLRIHHPLVGEYVTSLDMAGCSLTFLWLDEELRELHDAPARTPAMIWEVKR</sequence>
<dbReference type="KEGG" id="ttr:Tter_2484"/>
<dbReference type="HOGENOM" id="CLU_017054_0_0_0"/>
<evidence type="ECO:0000313" key="2">
    <source>
        <dbReference type="EMBL" id="ACZ43374.1"/>
    </source>
</evidence>
<dbReference type="Gene3D" id="3.40.50.10440">
    <property type="entry name" value="Dihydroxyacetone kinase, domain 1"/>
    <property type="match status" value="1"/>
</dbReference>
<dbReference type="GO" id="GO:0005829">
    <property type="term" value="C:cytosol"/>
    <property type="evidence" value="ECO:0007669"/>
    <property type="project" value="TreeGrafter"/>
</dbReference>
<dbReference type="FunFam" id="3.40.50.10440:FF:000003">
    <property type="entry name" value="Homodimeric dihydroxyacetone kinase"/>
    <property type="match status" value="1"/>
</dbReference>
<dbReference type="GO" id="GO:0019563">
    <property type="term" value="P:glycerol catabolic process"/>
    <property type="evidence" value="ECO:0007669"/>
    <property type="project" value="TreeGrafter"/>
</dbReference>
<dbReference type="PROSITE" id="PS51481">
    <property type="entry name" value="DHAK"/>
    <property type="match status" value="1"/>
</dbReference>
<dbReference type="EC" id="2.7.1.29" evidence="2"/>
<dbReference type="Proteomes" id="UP000000323">
    <property type="component" value="Chromosome 2"/>
</dbReference>
<dbReference type="AlphaFoldDB" id="D1CI03"/>